<dbReference type="SUPFAM" id="SSF63825">
    <property type="entry name" value="YWTD domain"/>
    <property type="match status" value="1"/>
</dbReference>
<evidence type="ECO:0000313" key="2">
    <source>
        <dbReference type="EMBL" id="MDQ0373512.1"/>
    </source>
</evidence>
<feature type="compositionally biased region" description="Low complexity" evidence="1">
    <location>
        <begin position="379"/>
        <end position="397"/>
    </location>
</feature>
<dbReference type="Gene3D" id="2.130.10.10">
    <property type="entry name" value="YVTN repeat-like/Quinoprotein amine dehydrogenase"/>
    <property type="match status" value="1"/>
</dbReference>
<comment type="caution">
    <text evidence="2">The sequence shown here is derived from an EMBL/GenBank/DDBJ whole genome shotgun (WGS) entry which is preliminary data.</text>
</comment>
<dbReference type="InterPro" id="IPR015943">
    <property type="entry name" value="WD40/YVTN_repeat-like_dom_sf"/>
</dbReference>
<sequence>MSGAGFPLHELDSVAGSVWVASSGPGQLALVDGPTGEVAVQLAVAVPGDDLVAAQSGATGYVVNRTRGSVLRVESGTWEPGRPRTAVAGATAGLDVVVSSTAVYAVDSEQGLVVELDLETLAPRGPARSLSGGLGPSAPVVDDRGDLWLLEARRGDLLHVGGAVQLAARSAADPRTGRLVSADGRPVVIDPGAGTAVQYDDEGRPGPEACVDVSPTDDAVRFAGGTDRDEVYTVSGTDAVLRVTDLSTGTCDTVVSSIATPGSDLGTPVELDGRLFVPDFSTGQVVVVDLDTRRVLVTTDPLIGVGTAFDLTAKDGFVFYNDTASEKAGVLDLDGTVRSVSKYDPEQPALGLEAPEQPEPPVTEPTGPADEPTPPTQPSDPVTTAPATPDARPSTAPSAPPAPAQPDPEPTRPAASELRVVLAGDGTGTVQVSAGGACPPACTFSLSAGTASSLEAVAGPGSTFAGWSNVACSAPVCALTLGPGGTTIDPPGVNTVTATFVANPPPEPGLQLAPATVDLSASNDVLLTVVNGTGAETWSATTGVDWLTVTSGGAFAGDGTAHVSVAYAGGAQARSPNGTTGSAATVSLFAADGHLVQTLPVAVTSDGAPVLSGAHCEASPGSSNWNIAIQADDPPNQSISVTIHLTPVGPGTARDVPFPQNALSALVFLDGVYDVAFTVTDTASGMVSPNPPGLNCGAAP</sequence>
<organism evidence="2 3">
    <name type="scientific">Cellulomonas humilata</name>
    <dbReference type="NCBI Taxonomy" id="144055"/>
    <lineage>
        <taxon>Bacteria</taxon>
        <taxon>Bacillati</taxon>
        <taxon>Actinomycetota</taxon>
        <taxon>Actinomycetes</taxon>
        <taxon>Micrococcales</taxon>
        <taxon>Cellulomonadaceae</taxon>
        <taxon>Cellulomonas</taxon>
    </lineage>
</organism>
<name>A0ABU0EE34_9CELL</name>
<protein>
    <recommendedName>
        <fullName evidence="4">BACON domain-containing protein</fullName>
    </recommendedName>
</protein>
<dbReference type="Proteomes" id="UP001239626">
    <property type="component" value="Unassembled WGS sequence"/>
</dbReference>
<dbReference type="RefSeq" id="WP_307491604.1">
    <property type="nucleotide sequence ID" value="NZ_JAUSVB010000002.1"/>
</dbReference>
<dbReference type="EMBL" id="JAUSVB010000002">
    <property type="protein sequence ID" value="MDQ0373512.1"/>
    <property type="molecule type" value="Genomic_DNA"/>
</dbReference>
<evidence type="ECO:0000256" key="1">
    <source>
        <dbReference type="SAM" id="MobiDB-lite"/>
    </source>
</evidence>
<evidence type="ECO:0008006" key="4">
    <source>
        <dbReference type="Google" id="ProtNLM"/>
    </source>
</evidence>
<feature type="region of interest" description="Disordered" evidence="1">
    <location>
        <begin position="348"/>
        <end position="414"/>
    </location>
</feature>
<accession>A0ABU0EE34</accession>
<evidence type="ECO:0000313" key="3">
    <source>
        <dbReference type="Proteomes" id="UP001239626"/>
    </source>
</evidence>
<gene>
    <name evidence="2" type="ORF">J2X26_001823</name>
</gene>
<feature type="compositionally biased region" description="Pro residues" evidence="1">
    <location>
        <begin position="398"/>
        <end position="408"/>
    </location>
</feature>
<reference evidence="2 3" key="1">
    <citation type="submission" date="2023-07" db="EMBL/GenBank/DDBJ databases">
        <title>Sorghum-associated microbial communities from plants grown in Nebraska, USA.</title>
        <authorList>
            <person name="Schachtman D."/>
        </authorList>
    </citation>
    <scope>NUCLEOTIDE SEQUENCE [LARGE SCALE GENOMIC DNA]</scope>
    <source>
        <strain evidence="2 3">BE332</strain>
    </source>
</reference>
<keyword evidence="3" id="KW-1185">Reference proteome</keyword>
<proteinExistence type="predicted"/>